<accession>A0A6J4UVS6</accession>
<protein>
    <submittedName>
        <fullName evidence="2">Uncharacterized protein</fullName>
    </submittedName>
</protein>
<evidence type="ECO:0000256" key="1">
    <source>
        <dbReference type="SAM" id="MobiDB-lite"/>
    </source>
</evidence>
<proteinExistence type="predicted"/>
<gene>
    <name evidence="2" type="ORF">AVDCRST_MAG19-1884</name>
</gene>
<reference evidence="2" key="1">
    <citation type="submission" date="2020-02" db="EMBL/GenBank/DDBJ databases">
        <authorList>
            <person name="Meier V. D."/>
        </authorList>
    </citation>
    <scope>NUCLEOTIDE SEQUENCE</scope>
    <source>
        <strain evidence="2">AVDCRST_MAG19</strain>
    </source>
</reference>
<dbReference type="EMBL" id="CADCWL010000082">
    <property type="protein sequence ID" value="CAA9561970.1"/>
    <property type="molecule type" value="Genomic_DNA"/>
</dbReference>
<evidence type="ECO:0000313" key="2">
    <source>
        <dbReference type="EMBL" id="CAA9561970.1"/>
    </source>
</evidence>
<feature type="region of interest" description="Disordered" evidence="1">
    <location>
        <begin position="1"/>
        <end position="24"/>
    </location>
</feature>
<organism evidence="2">
    <name type="scientific">uncultured Thermomicrobiales bacterium</name>
    <dbReference type="NCBI Taxonomy" id="1645740"/>
    <lineage>
        <taxon>Bacteria</taxon>
        <taxon>Pseudomonadati</taxon>
        <taxon>Thermomicrobiota</taxon>
        <taxon>Thermomicrobia</taxon>
        <taxon>Thermomicrobiales</taxon>
        <taxon>environmental samples</taxon>
    </lineage>
</organism>
<dbReference type="AlphaFoldDB" id="A0A6J4UVS6"/>
<feature type="non-terminal residue" evidence="2">
    <location>
        <position position="1"/>
    </location>
</feature>
<name>A0A6J4UVS6_9BACT</name>
<sequence length="24" mass="2280">ATDVPATDVPIATDVPVDSGTPAA</sequence>